<name>L1MNG5_9CORY</name>
<dbReference type="InterPro" id="IPR007295">
    <property type="entry name" value="DUF402"/>
</dbReference>
<dbReference type="InterPro" id="IPR035930">
    <property type="entry name" value="FomD-like_sf"/>
</dbReference>
<dbReference type="AlphaFoldDB" id="L1MNG5"/>
<dbReference type="RefSeq" id="WP_006061834.1">
    <property type="nucleotide sequence ID" value="NZ_KB290821.1"/>
</dbReference>
<dbReference type="HOGENOM" id="CLU_103760_0_0_11"/>
<dbReference type="Gene3D" id="2.40.380.10">
    <property type="entry name" value="FomD-like"/>
    <property type="match status" value="1"/>
</dbReference>
<sequence length="189" mass="20957">MVDLHPVKSETFLVPERINIDPKGFKRAVDTYTETDFGLYMARGADHPDFGYLESWLLPELNLRVSIFHFRDKSDSSTSGTPRPDYYVDIVDIAVDTTNDTSTWHTRDLYVDLSCVVGEPVDVLDIDELAASTSAGIITADEAERAIEATLTAVDGITRHGDNILEWLAAQGYPLTWADNVTLTSPMST</sequence>
<dbReference type="EMBL" id="AMEM01000005">
    <property type="protein sequence ID" value="EKX92471.1"/>
    <property type="molecule type" value="Genomic_DNA"/>
</dbReference>
<proteinExistence type="predicted"/>
<reference evidence="2 3" key="1">
    <citation type="submission" date="2012-05" db="EMBL/GenBank/DDBJ databases">
        <authorList>
            <person name="Weinstock G."/>
            <person name="Sodergren E."/>
            <person name="Lobos E.A."/>
            <person name="Fulton L."/>
            <person name="Fulton R."/>
            <person name="Courtney L."/>
            <person name="Fronick C."/>
            <person name="O'Laughlin M."/>
            <person name="Godfrey J."/>
            <person name="Wilson R.M."/>
            <person name="Miner T."/>
            <person name="Farmer C."/>
            <person name="Delehaunty K."/>
            <person name="Cordes M."/>
            <person name="Minx P."/>
            <person name="Tomlinson C."/>
            <person name="Chen J."/>
            <person name="Wollam A."/>
            <person name="Pepin K.H."/>
            <person name="Bhonagiri V."/>
            <person name="Zhang X."/>
            <person name="Suruliraj S."/>
            <person name="Warren W."/>
            <person name="Mitreva M."/>
            <person name="Mardis E.R."/>
            <person name="Wilson R.K."/>
        </authorList>
    </citation>
    <scope>NUCLEOTIDE SEQUENCE [LARGE SCALE GENOMIC DNA]</scope>
    <source>
        <strain evidence="2 3">F0235</strain>
    </source>
</reference>
<dbReference type="Pfam" id="PF04167">
    <property type="entry name" value="DUF402"/>
    <property type="match status" value="1"/>
</dbReference>
<dbReference type="Proteomes" id="UP000010445">
    <property type="component" value="Unassembled WGS sequence"/>
</dbReference>
<keyword evidence="3" id="KW-1185">Reference proteome</keyword>
<dbReference type="OrthoDB" id="3821551at2"/>
<dbReference type="InterPro" id="IPR014465">
    <property type="entry name" value="UCP012622"/>
</dbReference>
<evidence type="ECO:0000313" key="2">
    <source>
        <dbReference type="EMBL" id="EKX92471.1"/>
    </source>
</evidence>
<gene>
    <name evidence="2" type="ORF">HMPREF9997_00137</name>
</gene>
<dbReference type="SUPFAM" id="SSF159234">
    <property type="entry name" value="FomD-like"/>
    <property type="match status" value="1"/>
</dbReference>
<organism evidence="2 3">
    <name type="scientific">Corynebacterium durum F0235</name>
    <dbReference type="NCBI Taxonomy" id="1035195"/>
    <lineage>
        <taxon>Bacteria</taxon>
        <taxon>Bacillati</taxon>
        <taxon>Actinomycetota</taxon>
        <taxon>Actinomycetes</taxon>
        <taxon>Mycobacteriales</taxon>
        <taxon>Corynebacteriaceae</taxon>
        <taxon>Corynebacterium</taxon>
    </lineage>
</organism>
<dbReference type="STRING" id="1035195.HMPREF9997_00137"/>
<dbReference type="eggNOG" id="COG2306">
    <property type="taxonomic scope" value="Bacteria"/>
</dbReference>
<dbReference type="PATRIC" id="fig|1035195.3.peg.127"/>
<protein>
    <recommendedName>
        <fullName evidence="1">DUF402 domain-containing protein</fullName>
    </recommendedName>
</protein>
<comment type="caution">
    <text evidence="2">The sequence shown here is derived from an EMBL/GenBank/DDBJ whole genome shotgun (WGS) entry which is preliminary data.</text>
</comment>
<dbReference type="PIRSF" id="PIRSF012622">
    <property type="entry name" value="UCP012622"/>
    <property type="match status" value="1"/>
</dbReference>
<feature type="domain" description="DUF402" evidence="1">
    <location>
        <begin position="28"/>
        <end position="161"/>
    </location>
</feature>
<evidence type="ECO:0000313" key="3">
    <source>
        <dbReference type="Proteomes" id="UP000010445"/>
    </source>
</evidence>
<evidence type="ECO:0000259" key="1">
    <source>
        <dbReference type="Pfam" id="PF04167"/>
    </source>
</evidence>
<accession>L1MNG5</accession>